<evidence type="ECO:0000313" key="1">
    <source>
        <dbReference type="EMBL" id="KAG1523410.1"/>
    </source>
</evidence>
<evidence type="ECO:0000313" key="2">
    <source>
        <dbReference type="Proteomes" id="UP000717996"/>
    </source>
</evidence>
<accession>A0A9P6XM20</accession>
<dbReference type="AlphaFoldDB" id="A0A9P6XM20"/>
<dbReference type="Proteomes" id="UP000717996">
    <property type="component" value="Unassembled WGS sequence"/>
</dbReference>
<dbReference type="EMBL" id="JAANIT010011405">
    <property type="protein sequence ID" value="KAG1523410.1"/>
    <property type="molecule type" value="Genomic_DNA"/>
</dbReference>
<gene>
    <name evidence="1" type="ORF">G6F51_014516</name>
</gene>
<sequence length="66" mass="7458">MPTNIVMEIIQVTQDLIANKITREMAVIKLFKLDLATNEYKLAKAVAELARKLPRVSLAEESNEMV</sequence>
<proteinExistence type="predicted"/>
<protein>
    <submittedName>
        <fullName evidence="1">Uncharacterized protein</fullName>
    </submittedName>
</protein>
<comment type="caution">
    <text evidence="1">The sequence shown here is derived from an EMBL/GenBank/DDBJ whole genome shotgun (WGS) entry which is preliminary data.</text>
</comment>
<organism evidence="1 2">
    <name type="scientific">Rhizopus oryzae</name>
    <name type="common">Mucormycosis agent</name>
    <name type="synonym">Rhizopus arrhizus var. delemar</name>
    <dbReference type="NCBI Taxonomy" id="64495"/>
    <lineage>
        <taxon>Eukaryota</taxon>
        <taxon>Fungi</taxon>
        <taxon>Fungi incertae sedis</taxon>
        <taxon>Mucoromycota</taxon>
        <taxon>Mucoromycotina</taxon>
        <taxon>Mucoromycetes</taxon>
        <taxon>Mucorales</taxon>
        <taxon>Mucorineae</taxon>
        <taxon>Rhizopodaceae</taxon>
        <taxon>Rhizopus</taxon>
    </lineage>
</organism>
<name>A0A9P6XM20_RHIOR</name>
<reference evidence="1" key="1">
    <citation type="journal article" date="2020" name="Microb. Genom.">
        <title>Genetic diversity of clinical and environmental Mucorales isolates obtained from an investigation of mucormycosis cases among solid organ transplant recipients.</title>
        <authorList>
            <person name="Nguyen M.H."/>
            <person name="Kaul D."/>
            <person name="Muto C."/>
            <person name="Cheng S.J."/>
            <person name="Richter R.A."/>
            <person name="Bruno V.M."/>
            <person name="Liu G."/>
            <person name="Beyhan S."/>
            <person name="Sundermann A.J."/>
            <person name="Mounaud S."/>
            <person name="Pasculle A.W."/>
            <person name="Nierman W.C."/>
            <person name="Driscoll E."/>
            <person name="Cumbie R."/>
            <person name="Clancy C.J."/>
            <person name="Dupont C.L."/>
        </authorList>
    </citation>
    <scope>NUCLEOTIDE SEQUENCE</scope>
    <source>
        <strain evidence="1">GL16</strain>
    </source>
</reference>